<reference evidence="5 6" key="1">
    <citation type="journal article" date="2015" name="Int. J. Syst. Evol. Microbiol.">
        <title>Aestuariivita atlantica sp. nov., isolated from deep sea sediment of the Atlantic Ocean.</title>
        <authorList>
            <person name="Li G."/>
            <person name="Lai Q."/>
            <person name="Du Y."/>
            <person name="Liu X."/>
            <person name="Sun F."/>
            <person name="Shao Z."/>
        </authorList>
    </citation>
    <scope>NUCLEOTIDE SEQUENCE [LARGE SCALE GENOMIC DNA]</scope>
    <source>
        <strain evidence="5 6">22II-S11-z3</strain>
    </source>
</reference>
<dbReference type="InterPro" id="IPR040442">
    <property type="entry name" value="Pyrv_kinase-like_dom_sf"/>
</dbReference>
<dbReference type="GO" id="GO:0005737">
    <property type="term" value="C:cytoplasm"/>
    <property type="evidence" value="ECO:0007669"/>
    <property type="project" value="TreeGrafter"/>
</dbReference>
<accession>A0A0L1JRI2</accession>
<evidence type="ECO:0000256" key="3">
    <source>
        <dbReference type="ARBA" id="ARBA00023239"/>
    </source>
</evidence>
<dbReference type="GO" id="GO:0016832">
    <property type="term" value="F:aldehyde-lyase activity"/>
    <property type="evidence" value="ECO:0007669"/>
    <property type="project" value="TreeGrafter"/>
</dbReference>
<proteinExistence type="inferred from homology"/>
<dbReference type="InterPro" id="IPR050251">
    <property type="entry name" value="HpcH-HpaI_aldolase"/>
</dbReference>
<evidence type="ECO:0000313" key="6">
    <source>
        <dbReference type="Proteomes" id="UP000036938"/>
    </source>
</evidence>
<evidence type="ECO:0000256" key="1">
    <source>
        <dbReference type="ARBA" id="ARBA00005568"/>
    </source>
</evidence>
<protein>
    <submittedName>
        <fullName evidence="5">4-hydroxy-2-oxo-heptane-1,7-dioate aldolase</fullName>
    </submittedName>
</protein>
<dbReference type="InterPro" id="IPR005000">
    <property type="entry name" value="Aldolase/citrate-lyase_domain"/>
</dbReference>
<comment type="caution">
    <text evidence="5">The sequence shown here is derived from an EMBL/GenBank/DDBJ whole genome shotgun (WGS) entry which is preliminary data.</text>
</comment>
<sequence>MKLARNAFKHALAAGEKTVGMWASINSPFATAAHASAGYDWTVVDMEHTPGGLDTVVQQLTVLEAEGVPALVRVPWNDTVMIKRVMDAGAQGIVVPYVQTVEEARAAAAATRYPPNGVRGFGGTTRATKYGRVTDYLQRCEEEFVLILQVETQAAMDQAVEMGRIEGVDGIFFGPADIAADIGHLGKPMADETWQAIMPAAQKLMDAGIPAGTLVTNPDMAIDLYGKGFGFIACAIDSGLLARAADTLLAKVRGGLG</sequence>
<keyword evidence="2" id="KW-0479">Metal-binding</keyword>
<organism evidence="5 6">
    <name type="scientific">Pseudaestuariivita atlantica</name>
    <dbReference type="NCBI Taxonomy" id="1317121"/>
    <lineage>
        <taxon>Bacteria</taxon>
        <taxon>Pseudomonadati</taxon>
        <taxon>Pseudomonadota</taxon>
        <taxon>Alphaproteobacteria</taxon>
        <taxon>Rhodobacterales</taxon>
        <taxon>Paracoccaceae</taxon>
        <taxon>Pseudaestuariivita</taxon>
    </lineage>
</organism>
<feature type="domain" description="HpcH/HpaI aldolase/citrate lyase" evidence="4">
    <location>
        <begin position="19"/>
        <end position="243"/>
    </location>
</feature>
<name>A0A0L1JRI2_9RHOB</name>
<dbReference type="EMBL" id="AQQZ01000003">
    <property type="protein sequence ID" value="KNG94327.1"/>
    <property type="molecule type" value="Genomic_DNA"/>
</dbReference>
<comment type="similarity">
    <text evidence="1">Belongs to the HpcH/HpaI aldolase family.</text>
</comment>
<keyword evidence="6" id="KW-1185">Reference proteome</keyword>
<gene>
    <name evidence="5" type="ORF">ATO11_09000</name>
</gene>
<evidence type="ECO:0000256" key="2">
    <source>
        <dbReference type="ARBA" id="ARBA00022723"/>
    </source>
</evidence>
<evidence type="ECO:0000259" key="4">
    <source>
        <dbReference type="Pfam" id="PF03328"/>
    </source>
</evidence>
<evidence type="ECO:0000313" key="5">
    <source>
        <dbReference type="EMBL" id="KNG94327.1"/>
    </source>
</evidence>
<dbReference type="PANTHER" id="PTHR30502">
    <property type="entry name" value="2-KETO-3-DEOXY-L-RHAMNONATE ALDOLASE"/>
    <property type="match status" value="1"/>
</dbReference>
<dbReference type="PANTHER" id="PTHR30502:SF0">
    <property type="entry name" value="PHOSPHOENOLPYRUVATE CARBOXYLASE FAMILY PROTEIN"/>
    <property type="match status" value="1"/>
</dbReference>
<dbReference type="SUPFAM" id="SSF51621">
    <property type="entry name" value="Phosphoenolpyruvate/pyruvate domain"/>
    <property type="match status" value="1"/>
</dbReference>
<dbReference type="GO" id="GO:0046872">
    <property type="term" value="F:metal ion binding"/>
    <property type="evidence" value="ECO:0007669"/>
    <property type="project" value="UniProtKB-KW"/>
</dbReference>
<dbReference type="AlphaFoldDB" id="A0A0L1JRI2"/>
<dbReference type="Pfam" id="PF03328">
    <property type="entry name" value="HpcH_HpaI"/>
    <property type="match status" value="1"/>
</dbReference>
<dbReference type="RefSeq" id="WP_050530482.1">
    <property type="nucleotide sequence ID" value="NZ_AQQZ01000003.1"/>
</dbReference>
<keyword evidence="3" id="KW-0456">Lyase</keyword>
<dbReference type="OrthoDB" id="9802624at2"/>
<dbReference type="InterPro" id="IPR015813">
    <property type="entry name" value="Pyrv/PenolPyrv_kinase-like_dom"/>
</dbReference>
<dbReference type="Gene3D" id="3.20.20.60">
    <property type="entry name" value="Phosphoenolpyruvate-binding domains"/>
    <property type="match status" value="1"/>
</dbReference>
<dbReference type="Proteomes" id="UP000036938">
    <property type="component" value="Unassembled WGS sequence"/>
</dbReference>
<dbReference type="STRING" id="1317121.ATO11_09000"/>